<name>A0A6M8HQR6_9PROT</name>
<organism evidence="2 3">
    <name type="scientific">Lichenicola cladoniae</name>
    <dbReference type="NCBI Taxonomy" id="1484109"/>
    <lineage>
        <taxon>Bacteria</taxon>
        <taxon>Pseudomonadati</taxon>
        <taxon>Pseudomonadota</taxon>
        <taxon>Alphaproteobacteria</taxon>
        <taxon>Acetobacterales</taxon>
        <taxon>Acetobacteraceae</taxon>
        <taxon>Lichenicola</taxon>
    </lineage>
</organism>
<evidence type="ECO:0000313" key="3">
    <source>
        <dbReference type="Proteomes" id="UP000500767"/>
    </source>
</evidence>
<feature type="transmembrane region" description="Helical" evidence="1">
    <location>
        <begin position="71"/>
        <end position="90"/>
    </location>
</feature>
<protein>
    <submittedName>
        <fullName evidence="2">Uncharacterized protein</fullName>
    </submittedName>
</protein>
<keyword evidence="3" id="KW-1185">Reference proteome</keyword>
<keyword evidence="1" id="KW-1133">Transmembrane helix</keyword>
<keyword evidence="1" id="KW-0472">Membrane</keyword>
<dbReference type="Proteomes" id="UP000500767">
    <property type="component" value="Chromosome"/>
</dbReference>
<dbReference type="EMBL" id="CP053708">
    <property type="protein sequence ID" value="QKE90794.1"/>
    <property type="molecule type" value="Genomic_DNA"/>
</dbReference>
<dbReference type="KEGG" id="lck:HN018_12740"/>
<sequence length="161" mass="16493">MVRAAREEAAPISAATKAGPHGAMLWWGGLGCGAMVVLSPGSAVLLTTLMVPVALFALIPEDGGAGRVAKAASLFGLAASVHPLLVFWSHGTTLSAAIMLVRQPLILATSWVSILAGWFTSEAATLAVRLCSDIAAAGTRRSLAAAIVTLEEEWGPLPPRA</sequence>
<gene>
    <name evidence="2" type="ORF">HN018_12740</name>
</gene>
<dbReference type="PROSITE" id="PS51257">
    <property type="entry name" value="PROKAR_LIPOPROTEIN"/>
    <property type="match status" value="1"/>
</dbReference>
<evidence type="ECO:0000313" key="2">
    <source>
        <dbReference type="EMBL" id="QKE90794.1"/>
    </source>
</evidence>
<reference evidence="2 3" key="1">
    <citation type="journal article" date="2014" name="World J. Microbiol. Biotechnol.">
        <title>Biodiversity and physiological characteristics of Antarctic and Arctic lichens-associated bacteria.</title>
        <authorList>
            <person name="Lee Y.M."/>
            <person name="Kim E.H."/>
            <person name="Lee H.K."/>
            <person name="Hong S.G."/>
        </authorList>
    </citation>
    <scope>NUCLEOTIDE SEQUENCE [LARGE SCALE GENOMIC DNA]</scope>
    <source>
        <strain evidence="2 3">PAMC 26569</strain>
    </source>
</reference>
<accession>A0A6M8HQR6</accession>
<dbReference type="RefSeq" id="WP_171836326.1">
    <property type="nucleotide sequence ID" value="NZ_CP053708.1"/>
</dbReference>
<feature type="transmembrane region" description="Helical" evidence="1">
    <location>
        <begin position="26"/>
        <end position="59"/>
    </location>
</feature>
<evidence type="ECO:0000256" key="1">
    <source>
        <dbReference type="SAM" id="Phobius"/>
    </source>
</evidence>
<keyword evidence="1" id="KW-0812">Transmembrane</keyword>
<dbReference type="AlphaFoldDB" id="A0A6M8HQR6"/>
<proteinExistence type="predicted"/>